<comment type="caution">
    <text evidence="2">The sequence shown here is derived from an EMBL/GenBank/DDBJ whole genome shotgun (WGS) entry which is preliminary data.</text>
</comment>
<evidence type="ECO:0000259" key="1">
    <source>
        <dbReference type="SMART" id="SM01321"/>
    </source>
</evidence>
<reference evidence="2 3" key="1">
    <citation type="journal article" date="2015" name="Nature">
        <title>rRNA introns, odd ribosomes, and small enigmatic genomes across a large radiation of phyla.</title>
        <authorList>
            <person name="Brown C.T."/>
            <person name="Hug L.A."/>
            <person name="Thomas B.C."/>
            <person name="Sharon I."/>
            <person name="Castelle C.J."/>
            <person name="Singh A."/>
            <person name="Wilkins M.J."/>
            <person name="Williams K.H."/>
            <person name="Banfield J.F."/>
        </authorList>
    </citation>
    <scope>NUCLEOTIDE SEQUENCE [LARGE SCALE GENOMIC DNA]</scope>
</reference>
<dbReference type="SUPFAM" id="SSF143422">
    <property type="entry name" value="Transposase IS200-like"/>
    <property type="match status" value="1"/>
</dbReference>
<evidence type="ECO:0000313" key="3">
    <source>
        <dbReference type="Proteomes" id="UP000033907"/>
    </source>
</evidence>
<dbReference type="InterPro" id="IPR002686">
    <property type="entry name" value="Transposase_17"/>
</dbReference>
<dbReference type="InterPro" id="IPR036515">
    <property type="entry name" value="Transposase_17_sf"/>
</dbReference>
<feature type="domain" description="Transposase IS200-like" evidence="1">
    <location>
        <begin position="1"/>
        <end position="137"/>
    </location>
</feature>
<dbReference type="GO" id="GO:0003677">
    <property type="term" value="F:DNA binding"/>
    <property type="evidence" value="ECO:0007669"/>
    <property type="project" value="InterPro"/>
</dbReference>
<name>A0A0G1EL17_9BACT</name>
<accession>A0A0G1EL17</accession>
<dbReference type="EMBL" id="LCGH01000013">
    <property type="protein sequence ID" value="KKT10518.1"/>
    <property type="molecule type" value="Genomic_DNA"/>
</dbReference>
<dbReference type="GO" id="GO:0004803">
    <property type="term" value="F:transposase activity"/>
    <property type="evidence" value="ECO:0007669"/>
    <property type="project" value="InterPro"/>
</dbReference>
<gene>
    <name evidence="2" type="ORF">UV91_C0013G0003</name>
</gene>
<dbReference type="AlphaFoldDB" id="A0A0G1EL17"/>
<organism evidence="2 3">
    <name type="scientific">Candidatus Nomurabacteria bacterium GW2011_GWF2_43_24</name>
    <dbReference type="NCBI Taxonomy" id="1618778"/>
    <lineage>
        <taxon>Bacteria</taxon>
        <taxon>Candidatus Nomuraibacteriota</taxon>
    </lineage>
</organism>
<dbReference type="PANTHER" id="PTHR34322:SF2">
    <property type="entry name" value="TRANSPOSASE IS200-LIKE DOMAIN-CONTAINING PROTEIN"/>
    <property type="match status" value="1"/>
</dbReference>
<dbReference type="GO" id="GO:0006313">
    <property type="term" value="P:DNA transposition"/>
    <property type="evidence" value="ECO:0007669"/>
    <property type="project" value="InterPro"/>
</dbReference>
<dbReference type="Proteomes" id="UP000033907">
    <property type="component" value="Unassembled WGS sequence"/>
</dbReference>
<dbReference type="Pfam" id="PF01797">
    <property type="entry name" value="Y1_Tnp"/>
    <property type="match status" value="1"/>
</dbReference>
<proteinExistence type="predicted"/>
<protein>
    <recommendedName>
        <fullName evidence="1">Transposase IS200-like domain-containing protein</fullName>
    </recommendedName>
</protein>
<dbReference type="SMART" id="SM01321">
    <property type="entry name" value="Y1_Tnp"/>
    <property type="match status" value="1"/>
</dbReference>
<dbReference type="PANTHER" id="PTHR34322">
    <property type="entry name" value="TRANSPOSASE, Y1_TNP DOMAIN-CONTAINING"/>
    <property type="match status" value="1"/>
</dbReference>
<dbReference type="Gene3D" id="3.30.70.1290">
    <property type="entry name" value="Transposase IS200-like"/>
    <property type="match status" value="1"/>
</dbReference>
<sequence length="203" mass="24036">MGEYYHIYNRGTDKRNIFMDTNDLFRFWESLFDFNQTEPIGSIYEFSFKKKSGEVNKIKPLVQFIAYCLNPNHFHFLITPFQEKGIEKFMQRLGNGYTKYFNNRHKRDGVLFQGKFRSKHIGSNEYLLHLSAYINGNDKLGHRMSELSKSSLPEFLGQVSGKKLCNTEIVLGQFNNKKEYENFVIESLKDIKLRKEMIKELEN</sequence>
<evidence type="ECO:0000313" key="2">
    <source>
        <dbReference type="EMBL" id="KKT10518.1"/>
    </source>
</evidence>